<dbReference type="GO" id="GO:0004648">
    <property type="term" value="F:O-phospho-L-serine:2-oxoglutarate aminotransferase activity"/>
    <property type="evidence" value="ECO:0007669"/>
    <property type="project" value="UniProtKB-UniRule"/>
</dbReference>
<protein>
    <recommendedName>
        <fullName evidence="11">Phosphoserine aminotransferase</fullName>
        <ecNumber evidence="11">2.6.1.52</ecNumber>
    </recommendedName>
    <alternativeName>
        <fullName evidence="11">Phosphohydroxythreonine aminotransferase</fullName>
        <shortName evidence="11">PSAT</shortName>
    </alternativeName>
</protein>
<dbReference type="Gene3D" id="3.90.1150.10">
    <property type="entry name" value="Aspartate Aminotransferase, domain 1"/>
    <property type="match status" value="1"/>
</dbReference>
<evidence type="ECO:0000256" key="11">
    <source>
        <dbReference type="HAMAP-Rule" id="MF_00160"/>
    </source>
</evidence>
<evidence type="ECO:0000256" key="2">
    <source>
        <dbReference type="ARBA" id="ARBA00005099"/>
    </source>
</evidence>
<feature type="binding site" evidence="11">
    <location>
        <begin position="237"/>
        <end position="238"/>
    </location>
    <ligand>
        <name>pyridoxal 5'-phosphate</name>
        <dbReference type="ChEBI" id="CHEBI:597326"/>
    </ligand>
</feature>
<dbReference type="Proteomes" id="UP000570010">
    <property type="component" value="Unassembled WGS sequence"/>
</dbReference>
<dbReference type="Proteomes" id="UP000472971">
    <property type="component" value="Unassembled WGS sequence"/>
</dbReference>
<dbReference type="PIRSF" id="PIRSF000525">
    <property type="entry name" value="SerC"/>
    <property type="match status" value="1"/>
</dbReference>
<feature type="binding site" evidence="11">
    <location>
        <position position="102"/>
    </location>
    <ligand>
        <name>pyridoxal 5'-phosphate</name>
        <dbReference type="ChEBI" id="CHEBI:597326"/>
    </ligand>
</feature>
<dbReference type="Pfam" id="PF00266">
    <property type="entry name" value="Aminotran_5"/>
    <property type="match status" value="1"/>
</dbReference>
<evidence type="ECO:0000256" key="4">
    <source>
        <dbReference type="ARBA" id="ARBA00022576"/>
    </source>
</evidence>
<sequence length="361" mass="40607">MKRALNFNAGPASLPQPVLEKAQKTWMNYNGTGMAVMELSHRSKEFEQINNNAQLLLRRLMNISDDYEVLFLQGGASLQFSMVPMNLLEKGKTAYYVLTGSWSEKALKEAKKHGKTKILASTKEDNYRSIPKLENIQFTEEAAYLHLTSNNTIYGTEWSEYPKLTNVPLIADMSSDILSKHINVSNFGLIYAGAQKNLGPSGVTVVIIRKDLLERSQDSLPTMLNYRTHAKSKSLYNTPPTLAIYLLMLVLEWMESEGGIKVLEERNNEKAAILYKAIEESNGFYNPHAVLDSRSKMNVTFTLNNDEMTAAFLSAAKEAGFIGLNGHRSIGGCRASIYNAVPVEHVIQLTEFMKKFQKNYR</sequence>
<evidence type="ECO:0000256" key="8">
    <source>
        <dbReference type="ARBA" id="ARBA00023299"/>
    </source>
</evidence>
<feature type="binding site" evidence="11">
    <location>
        <position position="195"/>
    </location>
    <ligand>
        <name>pyridoxal 5'-phosphate</name>
        <dbReference type="ChEBI" id="CHEBI:597326"/>
    </ligand>
</feature>
<reference evidence="14 17" key="2">
    <citation type="submission" date="2020-07" db="EMBL/GenBank/DDBJ databases">
        <authorList>
            <person name="Feng H."/>
        </authorList>
    </citation>
    <scope>NUCLEOTIDE SEQUENCE [LARGE SCALE GENOMIC DNA]</scope>
    <source>
        <strain evidence="17">s-12</strain>
        <strain evidence="14">S-12</strain>
    </source>
</reference>
<keyword evidence="7 11" id="KW-0663">Pyridoxal phosphate</keyword>
<comment type="function">
    <text evidence="1 11">Catalyzes the reversible conversion of 3-phosphohydroxypyruvate to phosphoserine and of 3-hydroxy-2-oxo-4-phosphonooxybutanoate to phosphohydroxythreonine.</text>
</comment>
<dbReference type="InterPro" id="IPR022278">
    <property type="entry name" value="Pser_aminoTfrase"/>
</dbReference>
<keyword evidence="8 11" id="KW-0718">Serine biosynthesis</keyword>
<name>A0A6B3VP16_9BACI</name>
<dbReference type="PANTHER" id="PTHR43247:SF1">
    <property type="entry name" value="PHOSPHOSERINE AMINOTRANSFERASE"/>
    <property type="match status" value="1"/>
</dbReference>
<evidence type="ECO:0000256" key="1">
    <source>
        <dbReference type="ARBA" id="ARBA00003483"/>
    </source>
</evidence>
<evidence type="ECO:0000256" key="6">
    <source>
        <dbReference type="ARBA" id="ARBA00022679"/>
    </source>
</evidence>
<keyword evidence="5 11" id="KW-0028">Amino-acid biosynthesis</keyword>
<dbReference type="PROSITE" id="PS00595">
    <property type="entry name" value="AA_TRANSFER_CLASS_5"/>
    <property type="match status" value="1"/>
</dbReference>
<dbReference type="InterPro" id="IPR015421">
    <property type="entry name" value="PyrdxlP-dep_Trfase_major"/>
</dbReference>
<evidence type="ECO:0000313" key="15">
    <source>
        <dbReference type="EMBL" id="NEY80050.1"/>
    </source>
</evidence>
<dbReference type="GO" id="GO:0030170">
    <property type="term" value="F:pyridoxal phosphate binding"/>
    <property type="evidence" value="ECO:0007669"/>
    <property type="project" value="UniProtKB-UniRule"/>
</dbReference>
<comment type="subcellular location">
    <subcellularLocation>
        <location evidence="11">Cytoplasm</location>
    </subcellularLocation>
</comment>
<dbReference type="InterPro" id="IPR015422">
    <property type="entry name" value="PyrdxlP-dep_Trfase_small"/>
</dbReference>
<dbReference type="Gene3D" id="3.40.640.10">
    <property type="entry name" value="Type I PLP-dependent aspartate aminotransferase-like (Major domain)"/>
    <property type="match status" value="1"/>
</dbReference>
<evidence type="ECO:0000256" key="7">
    <source>
        <dbReference type="ARBA" id="ARBA00022898"/>
    </source>
</evidence>
<feature type="binding site" evidence="11">
    <location>
        <begin position="76"/>
        <end position="77"/>
    </location>
    <ligand>
        <name>pyridoxal 5'-phosphate</name>
        <dbReference type="ChEBI" id="CHEBI:597326"/>
    </ligand>
</feature>
<reference evidence="15 16" key="1">
    <citation type="submission" date="2020-02" db="EMBL/GenBank/DDBJ databases">
        <title>Bacillus aquiflavi sp. nov., isolated from yellow water of strong flavor Chinese baijiu in Yibin region of China.</title>
        <authorList>
            <person name="Xie J."/>
        </authorList>
    </citation>
    <scope>NUCLEOTIDE SEQUENCE [LARGE SCALE GENOMIC DNA]</scope>
    <source>
        <strain evidence="15 16">3H-10</strain>
    </source>
</reference>
<dbReference type="AlphaFoldDB" id="A0A6B3VP16"/>
<accession>A0A6B3VP16</accession>
<feature type="binding site" evidence="11">
    <location>
        <position position="152"/>
    </location>
    <ligand>
        <name>pyridoxal 5'-phosphate</name>
        <dbReference type="ChEBI" id="CHEBI:597326"/>
    </ligand>
</feature>
<keyword evidence="4 11" id="KW-0032">Aminotransferase</keyword>
<evidence type="ECO:0000313" key="14">
    <source>
        <dbReference type="EMBL" id="MBA4535674.1"/>
    </source>
</evidence>
<evidence type="ECO:0000256" key="5">
    <source>
        <dbReference type="ARBA" id="ARBA00022605"/>
    </source>
</evidence>
<dbReference type="InterPro" id="IPR015424">
    <property type="entry name" value="PyrdxlP-dep_Trfase"/>
</dbReference>
<comment type="caution">
    <text evidence="15">The sequence shown here is derived from an EMBL/GenBank/DDBJ whole genome shotgun (WGS) entry which is preliminary data.</text>
</comment>
<evidence type="ECO:0000256" key="3">
    <source>
        <dbReference type="ARBA" id="ARBA00006904"/>
    </source>
</evidence>
<dbReference type="FunFam" id="3.40.640.10:FF:000010">
    <property type="entry name" value="Phosphoserine aminotransferase"/>
    <property type="match status" value="1"/>
</dbReference>
<evidence type="ECO:0000256" key="12">
    <source>
        <dbReference type="RuleBase" id="RU004505"/>
    </source>
</evidence>
<comment type="catalytic activity">
    <reaction evidence="9 11">
        <text>4-(phosphooxy)-L-threonine + 2-oxoglutarate = (R)-3-hydroxy-2-oxo-4-phosphooxybutanoate + L-glutamate</text>
        <dbReference type="Rhea" id="RHEA:16573"/>
        <dbReference type="ChEBI" id="CHEBI:16810"/>
        <dbReference type="ChEBI" id="CHEBI:29985"/>
        <dbReference type="ChEBI" id="CHEBI:58452"/>
        <dbReference type="ChEBI" id="CHEBI:58538"/>
        <dbReference type="EC" id="2.6.1.52"/>
    </reaction>
</comment>
<dbReference type="GO" id="GO:0006564">
    <property type="term" value="P:L-serine biosynthetic process"/>
    <property type="evidence" value="ECO:0007669"/>
    <property type="project" value="UniProtKB-UniRule"/>
</dbReference>
<dbReference type="UniPathway" id="UPA00135">
    <property type="reaction ID" value="UER00197"/>
</dbReference>
<dbReference type="SUPFAM" id="SSF53383">
    <property type="entry name" value="PLP-dependent transferases"/>
    <property type="match status" value="1"/>
</dbReference>
<evidence type="ECO:0000313" key="16">
    <source>
        <dbReference type="Proteomes" id="UP000472971"/>
    </source>
</evidence>
<keyword evidence="6 11" id="KW-0808">Transferase</keyword>
<dbReference type="GO" id="GO:0005737">
    <property type="term" value="C:cytoplasm"/>
    <property type="evidence" value="ECO:0007669"/>
    <property type="project" value="UniProtKB-SubCell"/>
</dbReference>
<dbReference type="InterPro" id="IPR000192">
    <property type="entry name" value="Aminotrans_V_dom"/>
</dbReference>
<comment type="caution">
    <text evidence="11">Lacks conserved residue(s) required for the propagation of feature annotation.</text>
</comment>
<comment type="subunit">
    <text evidence="11">Homodimer.</text>
</comment>
<feature type="binding site" evidence="11">
    <location>
        <position position="172"/>
    </location>
    <ligand>
        <name>pyridoxal 5'-phosphate</name>
        <dbReference type="ChEBI" id="CHEBI:597326"/>
    </ligand>
</feature>
<dbReference type="NCBIfam" id="TIGR01364">
    <property type="entry name" value="serC_1"/>
    <property type="match status" value="1"/>
</dbReference>
<feature type="binding site" evidence="11">
    <location>
        <position position="42"/>
    </location>
    <ligand>
        <name>L-glutamate</name>
        <dbReference type="ChEBI" id="CHEBI:29985"/>
    </ligand>
</feature>
<comment type="pathway">
    <text evidence="2 11 12">Amino-acid biosynthesis; L-serine biosynthesis; L-serine from 3-phospho-D-glycerate: step 2/3.</text>
</comment>
<evidence type="ECO:0000256" key="9">
    <source>
        <dbReference type="ARBA" id="ARBA00047630"/>
    </source>
</evidence>
<dbReference type="RefSeq" id="WP_163239002.1">
    <property type="nucleotide sequence ID" value="NZ_JAAIWN010000001.1"/>
</dbReference>
<gene>
    <name evidence="11 15" type="primary">serC</name>
    <name evidence="15" type="ORF">G4D64_00635</name>
    <name evidence="14" type="ORF">H1Z61_00635</name>
</gene>
<evidence type="ECO:0000313" key="17">
    <source>
        <dbReference type="Proteomes" id="UP000570010"/>
    </source>
</evidence>
<comment type="similarity">
    <text evidence="3 11">Belongs to the class-V pyridoxal-phosphate-dependent aminotransferase family. SerC subfamily.</text>
</comment>
<comment type="catalytic activity">
    <reaction evidence="10 11 12">
        <text>O-phospho-L-serine + 2-oxoglutarate = 3-phosphooxypyruvate + L-glutamate</text>
        <dbReference type="Rhea" id="RHEA:14329"/>
        <dbReference type="ChEBI" id="CHEBI:16810"/>
        <dbReference type="ChEBI" id="CHEBI:18110"/>
        <dbReference type="ChEBI" id="CHEBI:29985"/>
        <dbReference type="ChEBI" id="CHEBI:57524"/>
        <dbReference type="EC" id="2.6.1.52"/>
    </reaction>
</comment>
<proteinExistence type="inferred from homology"/>
<dbReference type="NCBIfam" id="NF003764">
    <property type="entry name" value="PRK05355.1"/>
    <property type="match status" value="1"/>
</dbReference>
<evidence type="ECO:0000259" key="13">
    <source>
        <dbReference type="Pfam" id="PF00266"/>
    </source>
</evidence>
<dbReference type="EMBL" id="JACEIO010000001">
    <property type="protein sequence ID" value="MBA4535674.1"/>
    <property type="molecule type" value="Genomic_DNA"/>
</dbReference>
<dbReference type="InterPro" id="IPR020578">
    <property type="entry name" value="Aminotrans_V_PyrdxlP_BS"/>
</dbReference>
<dbReference type="EC" id="2.6.1.52" evidence="11"/>
<dbReference type="HAMAP" id="MF_00160">
    <property type="entry name" value="SerC_aminotrans_5"/>
    <property type="match status" value="1"/>
</dbReference>
<feature type="modified residue" description="N6-(pyridoxal phosphate)lysine" evidence="11">
    <location>
        <position position="196"/>
    </location>
</feature>
<feature type="domain" description="Aminotransferase class V" evidence="13">
    <location>
        <begin position="6"/>
        <end position="348"/>
    </location>
</feature>
<evidence type="ECO:0000256" key="10">
    <source>
        <dbReference type="ARBA" id="ARBA00049007"/>
    </source>
</evidence>
<comment type="cofactor">
    <cofactor evidence="11">
        <name>pyridoxal 5'-phosphate</name>
        <dbReference type="ChEBI" id="CHEBI:597326"/>
    </cofactor>
    <text evidence="11">Binds 1 pyridoxal phosphate per subunit.</text>
</comment>
<keyword evidence="16" id="KW-1185">Reference proteome</keyword>
<dbReference type="EMBL" id="JAAIWN010000001">
    <property type="protein sequence ID" value="NEY80050.1"/>
    <property type="molecule type" value="Genomic_DNA"/>
</dbReference>
<dbReference type="PANTHER" id="PTHR43247">
    <property type="entry name" value="PHOSPHOSERINE AMINOTRANSFERASE"/>
    <property type="match status" value="1"/>
</dbReference>
<organism evidence="15 16">
    <name type="scientific">Bacillus aquiflavi</name>
    <dbReference type="NCBI Taxonomy" id="2672567"/>
    <lineage>
        <taxon>Bacteria</taxon>
        <taxon>Bacillati</taxon>
        <taxon>Bacillota</taxon>
        <taxon>Bacilli</taxon>
        <taxon>Bacillales</taxon>
        <taxon>Bacillaceae</taxon>
        <taxon>Bacillus</taxon>
    </lineage>
</organism>
<dbReference type="CDD" id="cd00611">
    <property type="entry name" value="PSAT_like"/>
    <property type="match status" value="1"/>
</dbReference>
<keyword evidence="11" id="KW-0963">Cytoplasm</keyword>
<dbReference type="FunFam" id="3.90.1150.10:FF:000006">
    <property type="entry name" value="Phosphoserine aminotransferase"/>
    <property type="match status" value="1"/>
</dbReference>